<dbReference type="PANTHER" id="PTHR11465">
    <property type="entry name" value="CATALASE"/>
    <property type="match status" value="1"/>
</dbReference>
<feature type="active site" evidence="9">
    <location>
        <position position="134"/>
    </location>
</feature>
<evidence type="ECO:0000256" key="2">
    <source>
        <dbReference type="ARBA" id="ARBA00022559"/>
    </source>
</evidence>
<dbReference type="HOGENOM" id="CLU_010645_2_0_1"/>
<comment type="function">
    <text evidence="8">Catalyzes the degradation of hydrogen peroxide (H(2)O(2)) generated by peroxisomal oxidases to water and oxygen, thereby protecting cells from the toxic effects of hydrogen peroxide.</text>
</comment>
<keyword evidence="13" id="KW-1185">Reference proteome</keyword>
<evidence type="ECO:0000256" key="6">
    <source>
        <dbReference type="ARBA" id="ARBA00023004"/>
    </source>
</evidence>
<evidence type="ECO:0000256" key="3">
    <source>
        <dbReference type="ARBA" id="ARBA00022617"/>
    </source>
</evidence>
<dbReference type="InterPro" id="IPR024711">
    <property type="entry name" value="Catalase_clade1/3"/>
</dbReference>
<evidence type="ECO:0000256" key="8">
    <source>
        <dbReference type="ARBA" id="ARBA00044729"/>
    </source>
</evidence>
<evidence type="ECO:0000313" key="12">
    <source>
        <dbReference type="EMBL" id="KIN02674.1"/>
    </source>
</evidence>
<keyword evidence="2" id="KW-0575">Peroxidase</keyword>
<organism evidence="12 13">
    <name type="scientific">Oidiodendron maius (strain Zn)</name>
    <dbReference type="NCBI Taxonomy" id="913774"/>
    <lineage>
        <taxon>Eukaryota</taxon>
        <taxon>Fungi</taxon>
        <taxon>Dikarya</taxon>
        <taxon>Ascomycota</taxon>
        <taxon>Pezizomycotina</taxon>
        <taxon>Leotiomycetes</taxon>
        <taxon>Leotiomycetes incertae sedis</taxon>
        <taxon>Myxotrichaceae</taxon>
        <taxon>Oidiodendron</taxon>
    </lineage>
</organism>
<evidence type="ECO:0000256" key="5">
    <source>
        <dbReference type="ARBA" id="ARBA00023002"/>
    </source>
</evidence>
<reference evidence="12 13" key="1">
    <citation type="submission" date="2014-04" db="EMBL/GenBank/DDBJ databases">
        <authorList>
            <consortium name="DOE Joint Genome Institute"/>
            <person name="Kuo A."/>
            <person name="Martino E."/>
            <person name="Perotto S."/>
            <person name="Kohler A."/>
            <person name="Nagy L.G."/>
            <person name="Floudas D."/>
            <person name="Copeland A."/>
            <person name="Barry K.W."/>
            <person name="Cichocki N."/>
            <person name="Veneault-Fourrey C."/>
            <person name="LaButti K."/>
            <person name="Lindquist E.A."/>
            <person name="Lipzen A."/>
            <person name="Lundell T."/>
            <person name="Morin E."/>
            <person name="Murat C."/>
            <person name="Sun H."/>
            <person name="Tunlid A."/>
            <person name="Henrissat B."/>
            <person name="Grigoriev I.V."/>
            <person name="Hibbett D.S."/>
            <person name="Martin F."/>
            <person name="Nordberg H.P."/>
            <person name="Cantor M.N."/>
            <person name="Hua S.X."/>
        </authorList>
    </citation>
    <scope>NUCLEOTIDE SEQUENCE [LARGE SCALE GENOMIC DNA]</scope>
    <source>
        <strain evidence="12 13">Zn</strain>
    </source>
</reference>
<dbReference type="STRING" id="913774.A0A0C3CUM8"/>
<evidence type="ECO:0000313" key="13">
    <source>
        <dbReference type="Proteomes" id="UP000054321"/>
    </source>
</evidence>
<dbReference type="SUPFAM" id="SSF56634">
    <property type="entry name" value="Heme-dependent catalase-like"/>
    <property type="match status" value="1"/>
</dbReference>
<dbReference type="AlphaFoldDB" id="A0A0C3CUM8"/>
<name>A0A0C3CUM8_OIDMZ</name>
<dbReference type="OrthoDB" id="6880011at2759"/>
<dbReference type="FunFam" id="2.40.180.10:FF:000001">
    <property type="entry name" value="Catalase"/>
    <property type="match status" value="1"/>
</dbReference>
<reference evidence="13" key="2">
    <citation type="submission" date="2015-01" db="EMBL/GenBank/DDBJ databases">
        <title>Evolutionary Origins and Diversification of the Mycorrhizal Mutualists.</title>
        <authorList>
            <consortium name="DOE Joint Genome Institute"/>
            <consortium name="Mycorrhizal Genomics Consortium"/>
            <person name="Kohler A."/>
            <person name="Kuo A."/>
            <person name="Nagy L.G."/>
            <person name="Floudas D."/>
            <person name="Copeland A."/>
            <person name="Barry K.W."/>
            <person name="Cichocki N."/>
            <person name="Veneault-Fourrey C."/>
            <person name="LaButti K."/>
            <person name="Lindquist E.A."/>
            <person name="Lipzen A."/>
            <person name="Lundell T."/>
            <person name="Morin E."/>
            <person name="Murat C."/>
            <person name="Riley R."/>
            <person name="Ohm R."/>
            <person name="Sun H."/>
            <person name="Tunlid A."/>
            <person name="Henrissat B."/>
            <person name="Grigoriev I.V."/>
            <person name="Hibbett D.S."/>
            <person name="Martin F."/>
        </authorList>
    </citation>
    <scope>NUCLEOTIDE SEQUENCE [LARGE SCALE GENOMIC DNA]</scope>
    <source>
        <strain evidence="13">Zn</strain>
    </source>
</reference>
<dbReference type="GO" id="GO:0004096">
    <property type="term" value="F:catalase activity"/>
    <property type="evidence" value="ECO:0007669"/>
    <property type="project" value="UniProtKB-EC"/>
</dbReference>
<protein>
    <recommendedName>
        <fullName evidence="11">Catalase core domain-containing protein</fullName>
    </recommendedName>
</protein>
<feature type="active site" evidence="9">
    <location>
        <position position="61"/>
    </location>
</feature>
<proteinExistence type="inferred from homology"/>
<dbReference type="Gene3D" id="2.40.180.10">
    <property type="entry name" value="Catalase core domain"/>
    <property type="match status" value="1"/>
</dbReference>
<keyword evidence="4 10" id="KW-0479">Metal-binding</keyword>
<dbReference type="PANTHER" id="PTHR11465:SF26">
    <property type="entry name" value="CATALASE 2"/>
    <property type="match status" value="1"/>
</dbReference>
<dbReference type="PROSITE" id="PS51402">
    <property type="entry name" value="CATALASE_3"/>
    <property type="match status" value="1"/>
</dbReference>
<evidence type="ECO:0000259" key="11">
    <source>
        <dbReference type="SMART" id="SM01060"/>
    </source>
</evidence>
<feature type="domain" description="Catalase core" evidence="11">
    <location>
        <begin position="11"/>
        <end position="398"/>
    </location>
</feature>
<evidence type="ECO:0000256" key="4">
    <source>
        <dbReference type="ARBA" id="ARBA00022723"/>
    </source>
</evidence>
<keyword evidence="5" id="KW-0560">Oxidoreductase</keyword>
<comment type="cofactor">
    <cofactor evidence="10">
        <name>heme</name>
        <dbReference type="ChEBI" id="CHEBI:30413"/>
    </cofactor>
</comment>
<dbReference type="GO" id="GO:0042542">
    <property type="term" value="P:response to hydrogen peroxide"/>
    <property type="evidence" value="ECO:0007669"/>
    <property type="project" value="TreeGrafter"/>
</dbReference>
<dbReference type="InterPro" id="IPR011614">
    <property type="entry name" value="Catalase_core"/>
</dbReference>
<dbReference type="GO" id="GO:0005777">
    <property type="term" value="C:peroxisome"/>
    <property type="evidence" value="ECO:0007669"/>
    <property type="project" value="TreeGrafter"/>
</dbReference>
<dbReference type="InParanoid" id="A0A0C3CUM8"/>
<evidence type="ECO:0000256" key="1">
    <source>
        <dbReference type="ARBA" id="ARBA00005329"/>
    </source>
</evidence>
<accession>A0A0C3CUM8</accession>
<dbReference type="InterPro" id="IPR018028">
    <property type="entry name" value="Catalase"/>
</dbReference>
<keyword evidence="3 10" id="KW-0349">Heme</keyword>
<keyword evidence="7" id="KW-0376">Hydrogen peroxide</keyword>
<dbReference type="Pfam" id="PF06628">
    <property type="entry name" value="Catalase-rel"/>
    <property type="match status" value="1"/>
</dbReference>
<dbReference type="PRINTS" id="PR00067">
    <property type="entry name" value="CATALASE"/>
</dbReference>
<feature type="binding site" description="axial binding residue" evidence="10">
    <location>
        <position position="343"/>
    </location>
    <ligand>
        <name>heme</name>
        <dbReference type="ChEBI" id="CHEBI:30413"/>
    </ligand>
    <ligandPart>
        <name>Fe</name>
        <dbReference type="ChEBI" id="CHEBI:18248"/>
    </ligandPart>
</feature>
<gene>
    <name evidence="12" type="ORF">OIDMADRAFT_27181</name>
</gene>
<dbReference type="GO" id="GO:0046872">
    <property type="term" value="F:metal ion binding"/>
    <property type="evidence" value="ECO:0007669"/>
    <property type="project" value="UniProtKB-KW"/>
</dbReference>
<comment type="similarity">
    <text evidence="1">Belongs to the catalase family.</text>
</comment>
<keyword evidence="6 10" id="KW-0408">Iron</keyword>
<dbReference type="GO" id="GO:0020037">
    <property type="term" value="F:heme binding"/>
    <property type="evidence" value="ECO:0007669"/>
    <property type="project" value="InterPro"/>
</dbReference>
<evidence type="ECO:0000256" key="9">
    <source>
        <dbReference type="PIRSR" id="PIRSR038928-1"/>
    </source>
</evidence>
<dbReference type="GO" id="GO:0042744">
    <property type="term" value="P:hydrogen peroxide catabolic process"/>
    <property type="evidence" value="ECO:0007669"/>
    <property type="project" value="UniProtKB-KW"/>
</dbReference>
<dbReference type="InterPro" id="IPR010582">
    <property type="entry name" value="Catalase_immune_responsive"/>
</dbReference>
<evidence type="ECO:0000256" key="10">
    <source>
        <dbReference type="PIRSR" id="PIRSR038928-2"/>
    </source>
</evidence>
<dbReference type="EMBL" id="KN832874">
    <property type="protein sequence ID" value="KIN02674.1"/>
    <property type="molecule type" value="Genomic_DNA"/>
</dbReference>
<dbReference type="SMART" id="SM01060">
    <property type="entry name" value="Catalase"/>
    <property type="match status" value="1"/>
</dbReference>
<dbReference type="CDD" id="cd08157">
    <property type="entry name" value="catalase_fungal"/>
    <property type="match status" value="1"/>
</dbReference>
<dbReference type="Proteomes" id="UP000054321">
    <property type="component" value="Unassembled WGS sequence"/>
</dbReference>
<dbReference type="InterPro" id="IPR020835">
    <property type="entry name" value="Catalase_sf"/>
</dbReference>
<dbReference type="GO" id="GO:0005739">
    <property type="term" value="C:mitochondrion"/>
    <property type="evidence" value="ECO:0007669"/>
    <property type="project" value="TreeGrafter"/>
</dbReference>
<sequence>MAQNGGAPTYTLSEGCPVADPNTAQRVGSGPVKGLILLQDTQLIETLAHFSRERIPERTVHASAVGAWGEFQVTHDVSHLTSAKFLNGIGKKSKVLLRVSTVGPERGYPETVRDVRGWGMKIFTEEGNQDFVFNSIPVFFVRDPIKFPSVNRSHKRNPASNLPDSTMFWDFHNNNQEGIHALMQLFSNRGIPASIRHLNAYSGHTYKLTTDTGFVYIKIHFKTDQGIKNLSQAEANKLAGQNPSYHTADMRNAIENGDYPSWTMYFQVMKPEQAENYRWNIFDMTKVWPHANFPLQPVGKLTLNRNPENYFQDIEQAAFSPSTMVPGIAPTADPMFQARMFAYPDAARYRLGVNYQHLPCNAPVSEVYTPYQRDGKFRYKTNYGGDPNYVGASLKQVNFKGKVGANGFSPGGHEEWVGTVAGYASDVTNEDFVQAREMWKVLGRSNEQGDFVQNLVGHLGSALPQVQQETIKMFSKVDEGLGADIKKALSSNSYSLAIDSLPPFVNATSPVQTLRTSQRCT</sequence>
<evidence type="ECO:0000256" key="7">
    <source>
        <dbReference type="ARBA" id="ARBA00023324"/>
    </source>
</evidence>
<dbReference type="Pfam" id="PF00199">
    <property type="entry name" value="Catalase"/>
    <property type="match status" value="1"/>
</dbReference>
<dbReference type="PIRSF" id="PIRSF038928">
    <property type="entry name" value="Catalase_clade1-3"/>
    <property type="match status" value="1"/>
</dbReference>